<dbReference type="EMBL" id="CP018154">
    <property type="protein sequence ID" value="APG61993.1"/>
    <property type="molecule type" value="Genomic_DNA"/>
</dbReference>
<evidence type="ECO:0000256" key="1">
    <source>
        <dbReference type="SAM" id="Phobius"/>
    </source>
</evidence>
<dbReference type="Proteomes" id="UP000242561">
    <property type="component" value="Chromosome"/>
</dbReference>
<gene>
    <name evidence="2" type="ORF">LPB140_03220</name>
</gene>
<sequence>MMRLLLWLIVLSFALVTLRIALAAFLAFLAVGLLVALVRAPRQTLTVICALALLQAFNQYPLAGLLLMTAVIVLGPFAKGRKSDE</sequence>
<keyword evidence="1" id="KW-0812">Transmembrane</keyword>
<evidence type="ECO:0000313" key="3">
    <source>
        <dbReference type="Proteomes" id="UP000242561"/>
    </source>
</evidence>
<reference evidence="2 3" key="1">
    <citation type="submission" date="2016-11" db="EMBL/GenBank/DDBJ databases">
        <title>Sphingorhabdus sp. LPB0140, isolated from marine environment.</title>
        <authorList>
            <person name="Kim E."/>
            <person name="Yi H."/>
        </authorList>
    </citation>
    <scope>NUCLEOTIDE SEQUENCE [LARGE SCALE GENOMIC DNA]</scope>
    <source>
        <strain evidence="2 3">LPB0140</strain>
    </source>
</reference>
<dbReference type="KEGG" id="sphl:LPB140_03220"/>
<keyword evidence="3" id="KW-1185">Reference proteome</keyword>
<keyword evidence="1" id="KW-1133">Transmembrane helix</keyword>
<feature type="transmembrane region" description="Helical" evidence="1">
    <location>
        <begin position="60"/>
        <end position="78"/>
    </location>
</feature>
<dbReference type="AlphaFoldDB" id="A0A1L3JAA1"/>
<name>A0A1L3JAA1_9SPHN</name>
<accession>A0A1L3JAA1</accession>
<proteinExistence type="predicted"/>
<dbReference type="RefSeq" id="WP_072558641.1">
    <property type="nucleotide sequence ID" value="NZ_CP018154.1"/>
</dbReference>
<keyword evidence="1" id="KW-0472">Membrane</keyword>
<organism evidence="2 3">
    <name type="scientific">Sphingorhabdus lutea</name>
    <dbReference type="NCBI Taxonomy" id="1913578"/>
    <lineage>
        <taxon>Bacteria</taxon>
        <taxon>Pseudomonadati</taxon>
        <taxon>Pseudomonadota</taxon>
        <taxon>Alphaproteobacteria</taxon>
        <taxon>Sphingomonadales</taxon>
        <taxon>Sphingomonadaceae</taxon>
        <taxon>Sphingorhabdus</taxon>
    </lineage>
</organism>
<dbReference type="STRING" id="1913578.LPB140_03220"/>
<protein>
    <submittedName>
        <fullName evidence="2">Uncharacterized protein</fullName>
    </submittedName>
</protein>
<evidence type="ECO:0000313" key="2">
    <source>
        <dbReference type="EMBL" id="APG61993.1"/>
    </source>
</evidence>